<protein>
    <recommendedName>
        <fullName evidence="3">Transposase</fullName>
    </recommendedName>
</protein>
<dbReference type="EMBL" id="OFTC01000011">
    <property type="protein sequence ID" value="SOZ35591.1"/>
    <property type="molecule type" value="Genomic_DNA"/>
</dbReference>
<evidence type="ECO:0000313" key="2">
    <source>
        <dbReference type="Proteomes" id="UP000256710"/>
    </source>
</evidence>
<accession>A0ABY1UYT3</accession>
<dbReference type="RefSeq" id="WP_018005386.1">
    <property type="nucleotide sequence ID" value="NZ_AQUR01000088.1"/>
</dbReference>
<dbReference type="Proteomes" id="UP000256710">
    <property type="component" value="Unassembled WGS sequence"/>
</dbReference>
<gene>
    <name evidence="1" type="ORF">CBM2605_A190094</name>
</gene>
<organism evidence="1 2">
    <name type="scientific">Cupriavidus neocaledonicus</name>
    <dbReference type="NCBI Taxonomy" id="1040979"/>
    <lineage>
        <taxon>Bacteria</taxon>
        <taxon>Pseudomonadati</taxon>
        <taxon>Pseudomonadota</taxon>
        <taxon>Betaproteobacteria</taxon>
        <taxon>Burkholderiales</taxon>
        <taxon>Burkholderiaceae</taxon>
        <taxon>Cupriavidus</taxon>
    </lineage>
</organism>
<proteinExistence type="predicted"/>
<name>A0ABY1UYT3_9BURK</name>
<reference evidence="1 2" key="1">
    <citation type="submission" date="2018-01" db="EMBL/GenBank/DDBJ databases">
        <authorList>
            <person name="Clerissi C."/>
        </authorList>
    </citation>
    <scope>NUCLEOTIDE SEQUENCE [LARGE SCALE GENOMIC DNA]</scope>
    <source>
        <strain evidence="1">Cupriavidus taiwanensis STM 6082</strain>
    </source>
</reference>
<evidence type="ECO:0008006" key="3">
    <source>
        <dbReference type="Google" id="ProtNLM"/>
    </source>
</evidence>
<comment type="caution">
    <text evidence="1">The sequence shown here is derived from an EMBL/GenBank/DDBJ whole genome shotgun (WGS) entry which is preliminary data.</text>
</comment>
<evidence type="ECO:0000313" key="1">
    <source>
        <dbReference type="EMBL" id="SOZ35591.1"/>
    </source>
</evidence>
<keyword evidence="2" id="KW-1185">Reference proteome</keyword>
<sequence>MEQMSLSLIGGLCNGVLWFATPKRRAAKRATGLFRPMTQMRLKLYVKKLVRFNKGFIWTRPDGKQFFCKTLRSLAARVMDYDGAMLRGLLNLAGKKSTHAR</sequence>